<reference evidence="2 3" key="1">
    <citation type="submission" date="2019-08" db="EMBL/GenBank/DDBJ databases">
        <authorList>
            <person name="Alioto T."/>
            <person name="Alioto T."/>
            <person name="Gomez Garrido J."/>
        </authorList>
    </citation>
    <scope>NUCLEOTIDE SEQUENCE [LARGE SCALE GENOMIC DNA]</scope>
</reference>
<dbReference type="GO" id="GO:0003964">
    <property type="term" value="F:RNA-directed DNA polymerase activity"/>
    <property type="evidence" value="ECO:0007669"/>
    <property type="project" value="UniProtKB-KW"/>
</dbReference>
<dbReference type="EMBL" id="CABPRJ010000983">
    <property type="protein sequence ID" value="VVC34095.1"/>
    <property type="molecule type" value="Genomic_DNA"/>
</dbReference>
<dbReference type="CDD" id="cd01650">
    <property type="entry name" value="RT_nLTR_like"/>
    <property type="match status" value="1"/>
</dbReference>
<keyword evidence="2" id="KW-0695">RNA-directed DNA polymerase</keyword>
<dbReference type="SUPFAM" id="SSF56672">
    <property type="entry name" value="DNA/RNA polymerases"/>
    <property type="match status" value="1"/>
</dbReference>
<keyword evidence="2" id="KW-0548">Nucleotidyltransferase</keyword>
<name>A0A5E4MT61_9HEMI</name>
<organism evidence="2 3">
    <name type="scientific">Cinara cedri</name>
    <dbReference type="NCBI Taxonomy" id="506608"/>
    <lineage>
        <taxon>Eukaryota</taxon>
        <taxon>Metazoa</taxon>
        <taxon>Ecdysozoa</taxon>
        <taxon>Arthropoda</taxon>
        <taxon>Hexapoda</taxon>
        <taxon>Insecta</taxon>
        <taxon>Pterygota</taxon>
        <taxon>Neoptera</taxon>
        <taxon>Paraneoptera</taxon>
        <taxon>Hemiptera</taxon>
        <taxon>Sternorrhyncha</taxon>
        <taxon>Aphidomorpha</taxon>
        <taxon>Aphidoidea</taxon>
        <taxon>Aphididae</taxon>
        <taxon>Lachninae</taxon>
        <taxon>Cinara</taxon>
    </lineage>
</organism>
<dbReference type="InterPro" id="IPR043502">
    <property type="entry name" value="DNA/RNA_pol_sf"/>
</dbReference>
<dbReference type="Proteomes" id="UP000325440">
    <property type="component" value="Unassembled WGS sequence"/>
</dbReference>
<proteinExistence type="predicted"/>
<evidence type="ECO:0000259" key="1">
    <source>
        <dbReference type="PROSITE" id="PS50878"/>
    </source>
</evidence>
<dbReference type="PANTHER" id="PTHR36688:SF1">
    <property type="entry name" value="ENDONUCLEASE_EXONUCLEASE_PHOSPHATASE DOMAIN-CONTAINING PROTEIN"/>
    <property type="match status" value="1"/>
</dbReference>
<evidence type="ECO:0000313" key="3">
    <source>
        <dbReference type="Proteomes" id="UP000325440"/>
    </source>
</evidence>
<dbReference type="AlphaFoldDB" id="A0A5E4MT61"/>
<dbReference type="PROSITE" id="PS50878">
    <property type="entry name" value="RT_POL"/>
    <property type="match status" value="1"/>
</dbReference>
<protein>
    <submittedName>
        <fullName evidence="2">Reverse transcriptase domain</fullName>
    </submittedName>
</protein>
<evidence type="ECO:0000313" key="2">
    <source>
        <dbReference type="EMBL" id="VVC34095.1"/>
    </source>
</evidence>
<feature type="domain" description="Reverse transcriptase" evidence="1">
    <location>
        <begin position="1"/>
        <end position="206"/>
    </location>
</feature>
<gene>
    <name evidence="2" type="ORF">CINCED_3A022924</name>
</gene>
<dbReference type="PANTHER" id="PTHR36688">
    <property type="entry name" value="ENDO/EXONUCLEASE/PHOSPHATASE DOMAIN-CONTAINING PROTEIN"/>
    <property type="match status" value="1"/>
</dbReference>
<dbReference type="InterPro" id="IPR052560">
    <property type="entry name" value="RdDP_mobile_element"/>
</dbReference>
<dbReference type="OrthoDB" id="6622136at2759"/>
<accession>A0A5E4MT61</accession>
<keyword evidence="2" id="KW-0808">Transferase</keyword>
<dbReference type="InterPro" id="IPR000477">
    <property type="entry name" value="RT_dom"/>
</dbReference>
<sequence length="206" mass="23345">MATIVLFKKSGKDNSNPSNYRPISLLSSVSKIFEKIIHPKLTNNLNAINAIPHFQFGFKSNHSTIQQLLHLTEHINNGFEKKHYTGAAFLDGAQAFYRVRHDGLLYKLKTLNIPAAIYKLIKSYLSERCFKVRINETTSETKLIHAGVPQDSKCSPILFNLYVSDFPTTNNTEIALYSDDSDIYSSTKDVEPITQNIQAHLNEIQK</sequence>
<keyword evidence="3" id="KW-1185">Reference proteome</keyword>
<dbReference type="Pfam" id="PF00078">
    <property type="entry name" value="RVT_1"/>
    <property type="match status" value="1"/>
</dbReference>